<dbReference type="KEGG" id="mym:A176_002859"/>
<dbReference type="PATRIC" id="fig|1297742.4.peg.2887"/>
<evidence type="ECO:0000256" key="1">
    <source>
        <dbReference type="SAM" id="MobiDB-lite"/>
    </source>
</evidence>
<proteinExistence type="predicted"/>
<dbReference type="STRING" id="1297742.A176_002859"/>
<organism evidence="2 3">
    <name type="scientific">Pseudomyxococcus hansupus</name>
    <dbReference type="NCBI Taxonomy" id="1297742"/>
    <lineage>
        <taxon>Bacteria</taxon>
        <taxon>Pseudomonadati</taxon>
        <taxon>Myxococcota</taxon>
        <taxon>Myxococcia</taxon>
        <taxon>Myxococcales</taxon>
        <taxon>Cystobacterineae</taxon>
        <taxon>Myxococcaceae</taxon>
        <taxon>Pseudomyxococcus</taxon>
    </lineage>
</organism>
<evidence type="ECO:0000313" key="2">
    <source>
        <dbReference type="EMBL" id="AKQ65947.1"/>
    </source>
</evidence>
<feature type="region of interest" description="Disordered" evidence="1">
    <location>
        <begin position="1"/>
        <end position="47"/>
    </location>
</feature>
<dbReference type="EMBL" id="CP012109">
    <property type="protein sequence ID" value="AKQ65947.1"/>
    <property type="molecule type" value="Genomic_DNA"/>
</dbReference>
<name>A0A0H4XD49_9BACT</name>
<gene>
    <name evidence="2" type="ORF">A176_002859</name>
</gene>
<evidence type="ECO:0000313" key="3">
    <source>
        <dbReference type="Proteomes" id="UP000009026"/>
    </source>
</evidence>
<protein>
    <submittedName>
        <fullName evidence="2">Uncharacterized protein</fullName>
    </submittedName>
</protein>
<accession>A0A0H4XD49</accession>
<dbReference type="Proteomes" id="UP000009026">
    <property type="component" value="Chromosome"/>
</dbReference>
<reference evidence="2 3" key="1">
    <citation type="journal article" date="2016" name="PLoS ONE">
        <title>Complete Genome Sequence and Comparative Genomics of a Novel Myxobacterium Myxococcus hansupus.</title>
        <authorList>
            <person name="Sharma G."/>
            <person name="Narwani T."/>
            <person name="Subramanian S."/>
        </authorList>
    </citation>
    <scope>NUCLEOTIDE SEQUENCE [LARGE SCALE GENOMIC DNA]</scope>
    <source>
        <strain evidence="3">mixupus</strain>
    </source>
</reference>
<keyword evidence="3" id="KW-1185">Reference proteome</keyword>
<dbReference type="AlphaFoldDB" id="A0A0H4XD49"/>
<sequence length="47" mass="5161">MVRLPHQQVFRPRHQCPAPRMPLSAGARAAGPLPGTRNDMLATRGSR</sequence>